<gene>
    <name evidence="1" type="ORF">Y717_24390</name>
</gene>
<comment type="caution">
    <text evidence="1">The sequence shown here is derived from an EMBL/GenBank/DDBJ whole genome shotgun (WGS) entry which is preliminary data.</text>
</comment>
<dbReference type="Proteomes" id="UP000245992">
    <property type="component" value="Unassembled WGS sequence"/>
</dbReference>
<protein>
    <submittedName>
        <fullName evidence="1">Uncharacterized protein</fullName>
    </submittedName>
</protein>
<sequence length="96" mass="10187">MPAAPWWPLSAQQARFASATASIMAWAGGFDVAGGAGQRRADPQRSAVRVGEDLHVYPVPLVLARAEGTIGGDPVDRQQGSFRMTYAFARAVRTAS</sequence>
<organism evidence="1 2">
    <name type="scientific">Streptomyces scopuliridis RB72</name>
    <dbReference type="NCBI Taxonomy" id="1440053"/>
    <lineage>
        <taxon>Bacteria</taxon>
        <taxon>Bacillati</taxon>
        <taxon>Actinomycetota</taxon>
        <taxon>Actinomycetes</taxon>
        <taxon>Kitasatosporales</taxon>
        <taxon>Streptomycetaceae</taxon>
        <taxon>Streptomyces</taxon>
    </lineage>
</organism>
<keyword evidence="2" id="KW-1185">Reference proteome</keyword>
<name>A0A2T7SWC7_9ACTN</name>
<reference evidence="1 2" key="1">
    <citation type="submission" date="2013-12" db="EMBL/GenBank/DDBJ databases">
        <title>Annotated genome of Streptomyces scopuliridis.</title>
        <authorList>
            <person name="Olson J.B."/>
        </authorList>
    </citation>
    <scope>NUCLEOTIDE SEQUENCE [LARGE SCALE GENOMIC DNA]</scope>
    <source>
        <strain evidence="1 2">RB72</strain>
    </source>
</reference>
<dbReference type="AlphaFoldDB" id="A0A2T7SWC7"/>
<evidence type="ECO:0000313" key="1">
    <source>
        <dbReference type="EMBL" id="PVE07175.1"/>
    </source>
</evidence>
<proteinExistence type="predicted"/>
<accession>A0A2T7SWC7</accession>
<dbReference type="EMBL" id="AZSP01000279">
    <property type="protein sequence ID" value="PVE07175.1"/>
    <property type="molecule type" value="Genomic_DNA"/>
</dbReference>
<evidence type="ECO:0000313" key="2">
    <source>
        <dbReference type="Proteomes" id="UP000245992"/>
    </source>
</evidence>